<comment type="similarity">
    <text evidence="1">Belongs to the 5'-AMP-activated protein kinase beta subunit family.</text>
</comment>
<sequence length="338" mass="39978">MNYRPLLKMTEYFFYYVRSFLQKKTFHSLFSILPKIKTKDFRDDCTMLKSKFIRIALILLFFTGIGIFADEGMDWIGSFSSGELEMSDETEDQDTVYYLWQLESLKKNIAPRYIRYLDVESYVSSGNLLHRGILFTYNGLRDESVEICGSFNQWECSEMKRNQYGIYYTVIEPTQIKENYEDDPVYEYKFRVNGLLTYDPENFDKVEDGSGSYYSRFVLDSKDTERQTKTMVLEDSPNEERDLRTVKFQIYLPNAEVVRVVGNFNDWNPEHDFLKKDRKGVFTLEKKLLPGEYHYQFIVDGETVLDTYNPTTNIKVDTNESVSSLLVPERNYALERKM</sequence>
<dbReference type="InterPro" id="IPR014756">
    <property type="entry name" value="Ig_E-set"/>
</dbReference>
<dbReference type="InterPro" id="IPR050827">
    <property type="entry name" value="CRP1_MDG1_kinase"/>
</dbReference>
<dbReference type="InterPro" id="IPR032640">
    <property type="entry name" value="AMPK1_CBM"/>
</dbReference>
<accession>B0SP21</accession>
<organism evidence="4 5">
    <name type="scientific">Leptospira biflexa serovar Patoc (strain Patoc 1 / ATCC 23582 / Paris)</name>
    <dbReference type="NCBI Taxonomy" id="456481"/>
    <lineage>
        <taxon>Bacteria</taxon>
        <taxon>Pseudomonadati</taxon>
        <taxon>Spirochaetota</taxon>
        <taxon>Spirochaetia</taxon>
        <taxon>Leptospirales</taxon>
        <taxon>Leptospiraceae</taxon>
        <taxon>Leptospira</taxon>
    </lineage>
</organism>
<reference evidence="4 5" key="1">
    <citation type="journal article" date="2008" name="PLoS ONE">
        <title>Genome sequence of the saprophyte Leptospira biflexa provides insights into the evolution of Leptospira and the pathogenesis of leptospirosis.</title>
        <authorList>
            <person name="Picardeau M."/>
            <person name="Bulach D.M."/>
            <person name="Bouchier C."/>
            <person name="Zuerner R.L."/>
            <person name="Zidane N."/>
            <person name="Wilson P.J."/>
            <person name="Creno S."/>
            <person name="Kuczek E.S."/>
            <person name="Bommezzadri S."/>
            <person name="Davis J.C."/>
            <person name="McGrath A."/>
            <person name="Johnson M.J."/>
            <person name="Boursaux-Eude C."/>
            <person name="Seemann T."/>
            <person name="Rouy Z."/>
            <person name="Coppel R.L."/>
            <person name="Rood J.I."/>
            <person name="Lajus A."/>
            <person name="Davies J.K."/>
            <person name="Medigue C."/>
            <person name="Adler B."/>
        </authorList>
    </citation>
    <scope>NUCLEOTIDE SEQUENCE [LARGE SCALE GENOMIC DNA]</scope>
    <source>
        <strain evidence="5">Patoc 1 / ATCC 23582 / Paris</strain>
    </source>
</reference>
<keyword evidence="2" id="KW-0812">Transmembrane</keyword>
<name>B0SP21_LEPBP</name>
<dbReference type="Proteomes" id="UP000001847">
    <property type="component" value="Chromosome I"/>
</dbReference>
<dbReference type="SUPFAM" id="SSF81296">
    <property type="entry name" value="E set domains"/>
    <property type="match status" value="2"/>
</dbReference>
<protein>
    <recommendedName>
        <fullName evidence="3">AMP-activated protein kinase glycogen-binding domain-containing protein</fullName>
    </recommendedName>
</protein>
<keyword evidence="2" id="KW-0472">Membrane</keyword>
<dbReference type="PANTHER" id="PTHR10343:SF84">
    <property type="entry name" value="5'-AMP-ACTIVATED PROTEIN KINASE SUBUNIT BETA-1"/>
    <property type="match status" value="1"/>
</dbReference>
<dbReference type="Pfam" id="PF16561">
    <property type="entry name" value="AMPK1_CBM"/>
    <property type="match status" value="1"/>
</dbReference>
<dbReference type="KEGG" id="lbi:LEPBI_I2965"/>
<keyword evidence="5" id="KW-1185">Reference proteome</keyword>
<gene>
    <name evidence="4" type="ordered locus">LEPBI_I2965</name>
</gene>
<dbReference type="AlphaFoldDB" id="B0SP21"/>
<feature type="domain" description="AMP-activated protein kinase glycogen-binding" evidence="3">
    <location>
        <begin position="254"/>
        <end position="313"/>
    </location>
</feature>
<dbReference type="EMBL" id="CP000786">
    <property type="protein sequence ID" value="ABZ99033.1"/>
    <property type="molecule type" value="Genomic_DNA"/>
</dbReference>
<dbReference type="STRING" id="456481.LEPBI_I2965"/>
<proteinExistence type="inferred from homology"/>
<evidence type="ECO:0000313" key="4">
    <source>
        <dbReference type="EMBL" id="ABZ99033.1"/>
    </source>
</evidence>
<feature type="transmembrane region" description="Helical" evidence="2">
    <location>
        <begin position="52"/>
        <end position="69"/>
    </location>
</feature>
<evidence type="ECO:0000313" key="5">
    <source>
        <dbReference type="Proteomes" id="UP000001847"/>
    </source>
</evidence>
<keyword evidence="2" id="KW-1133">Transmembrane helix</keyword>
<evidence type="ECO:0000256" key="1">
    <source>
        <dbReference type="ARBA" id="ARBA00010926"/>
    </source>
</evidence>
<evidence type="ECO:0000256" key="2">
    <source>
        <dbReference type="SAM" id="Phobius"/>
    </source>
</evidence>
<dbReference type="InterPro" id="IPR013783">
    <property type="entry name" value="Ig-like_fold"/>
</dbReference>
<evidence type="ECO:0000259" key="3">
    <source>
        <dbReference type="Pfam" id="PF16561"/>
    </source>
</evidence>
<dbReference type="CDD" id="cd02859">
    <property type="entry name" value="E_set_AMPKbeta_like_N"/>
    <property type="match status" value="2"/>
</dbReference>
<dbReference type="Gene3D" id="2.60.40.10">
    <property type="entry name" value="Immunoglobulins"/>
    <property type="match status" value="2"/>
</dbReference>
<dbReference type="PANTHER" id="PTHR10343">
    <property type="entry name" value="5'-AMP-ACTIVATED PROTEIN KINASE , BETA SUBUNIT"/>
    <property type="match status" value="1"/>
</dbReference>
<dbReference type="HOGENOM" id="CLU_982799_0_0_12"/>